<gene>
    <name evidence="1" type="primary">nic</name>
</gene>
<dbReference type="AlphaFoldDB" id="A0A0D4CBW2"/>
<dbReference type="EMBL" id="KM204147">
    <property type="protein sequence ID" value="AJT46552.1"/>
    <property type="molecule type" value="Genomic_DNA"/>
</dbReference>
<sequence length="65" mass="6982">MNKGYDTLAGLLEGKVKTKANKTGDLKGRVKRVTDKASEVMVKVSGAAKGAEHVKAHLEFAQRLT</sequence>
<geneLocation type="plasmid" evidence="1">
    <name>pAC3</name>
</geneLocation>
<name>A0A0D4CBW2_9GAMM</name>
<accession>A0A0D4CBW2</accession>
<proteinExistence type="predicted"/>
<evidence type="ECO:0000313" key="1">
    <source>
        <dbReference type="EMBL" id="AJT46552.1"/>
    </source>
</evidence>
<protein>
    <submittedName>
        <fullName evidence="1">Relaxase</fullName>
    </submittedName>
</protein>
<dbReference type="RefSeq" id="WP_172686234.1">
    <property type="nucleotide sequence ID" value="NZ_KM204147.1"/>
</dbReference>
<organism evidence="1">
    <name type="scientific">Aeromonas sp. C3</name>
    <dbReference type="NCBI Taxonomy" id="1622273"/>
    <lineage>
        <taxon>Bacteria</taxon>
        <taxon>Pseudomonadati</taxon>
        <taxon>Pseudomonadota</taxon>
        <taxon>Gammaproteobacteria</taxon>
        <taxon>Aeromonadales</taxon>
        <taxon>Aeromonadaceae</taxon>
        <taxon>Aeromonas</taxon>
    </lineage>
</organism>
<keyword evidence="1" id="KW-0614">Plasmid</keyword>
<reference evidence="1" key="1">
    <citation type="submission" date="2014-07" db="EMBL/GenBank/DDBJ databases">
        <title>Multiple resistance mechanisms of high-level fluoroquinolone-resistant Aeromonas sp. strain C3 isolated from a waste water treatment plant.</title>
        <authorList>
            <person name="Thawng C.N."/>
            <person name="Kim D.-W."/>
            <person name="Cho Y.-J."/>
            <person name="Hur H.-G."/>
            <person name="Cha C.-J."/>
        </authorList>
    </citation>
    <scope>NUCLEOTIDE SEQUENCE</scope>
    <source>
        <strain evidence="1">C3</strain>
        <plasmid evidence="1">pAC3</plasmid>
    </source>
</reference>